<name>A0A139N2W7_STRGN</name>
<sequence>MKEFKELSKQELEETSGGVAMPVLWFFRRQAPSGNRRSSRFSLLIL</sequence>
<protein>
    <recommendedName>
        <fullName evidence="3">Bacteriocin</fullName>
    </recommendedName>
</protein>
<dbReference type="EMBL" id="LQRC01000217">
    <property type="protein sequence ID" value="KXT70368.1"/>
    <property type="molecule type" value="Genomic_DNA"/>
</dbReference>
<organism evidence="1 2">
    <name type="scientific">Streptococcus gordonii</name>
    <dbReference type="NCBI Taxonomy" id="1302"/>
    <lineage>
        <taxon>Bacteria</taxon>
        <taxon>Bacillati</taxon>
        <taxon>Bacillota</taxon>
        <taxon>Bacilli</taxon>
        <taxon>Lactobacillales</taxon>
        <taxon>Streptococcaceae</taxon>
        <taxon>Streptococcus</taxon>
    </lineage>
</organism>
<gene>
    <name evidence="1" type="ORF">SGODD07_01533</name>
</gene>
<dbReference type="AlphaFoldDB" id="A0A139N2W7"/>
<dbReference type="PATRIC" id="fig|1302.21.peg.1710"/>
<comment type="caution">
    <text evidence="1">The sequence shown here is derived from an EMBL/GenBank/DDBJ whole genome shotgun (WGS) entry which is preliminary data.</text>
</comment>
<dbReference type="Proteomes" id="UP000070096">
    <property type="component" value="Unassembled WGS sequence"/>
</dbReference>
<proteinExistence type="predicted"/>
<accession>A0A139N2W7</accession>
<evidence type="ECO:0000313" key="2">
    <source>
        <dbReference type="Proteomes" id="UP000070096"/>
    </source>
</evidence>
<evidence type="ECO:0008006" key="3">
    <source>
        <dbReference type="Google" id="ProtNLM"/>
    </source>
</evidence>
<reference evidence="1 2" key="1">
    <citation type="submission" date="2016-01" db="EMBL/GenBank/DDBJ databases">
        <title>Highly variable Streptococcus oralis are common among viridans streptococci isolated from primates.</title>
        <authorList>
            <person name="Denapaite D."/>
            <person name="Rieger M."/>
            <person name="Koendgen S."/>
            <person name="Brueckner R."/>
            <person name="Ochigava I."/>
            <person name="Kappeler P."/>
            <person name="Maetz-Rensing K."/>
            <person name="Leendertz F."/>
            <person name="Hakenbeck R."/>
        </authorList>
    </citation>
    <scope>NUCLEOTIDE SEQUENCE [LARGE SCALE GENOMIC DNA]</scope>
    <source>
        <strain evidence="1 2">DD07</strain>
    </source>
</reference>
<dbReference type="NCBIfam" id="TIGR01847">
    <property type="entry name" value="bacteriocin_sig"/>
    <property type="match status" value="1"/>
</dbReference>
<dbReference type="InterPro" id="IPR010133">
    <property type="entry name" value="Bacteriocin_signal_seq"/>
</dbReference>
<evidence type="ECO:0000313" key="1">
    <source>
        <dbReference type="EMBL" id="KXT70368.1"/>
    </source>
</evidence>